<feature type="domain" description="Cytochrome c-552/DMSO reductase-like haem-binding" evidence="7">
    <location>
        <begin position="76"/>
        <end position="283"/>
    </location>
</feature>
<evidence type="ECO:0000256" key="5">
    <source>
        <dbReference type="ARBA" id="ARBA00023004"/>
    </source>
</evidence>
<proteinExistence type="predicted"/>
<evidence type="ECO:0000256" key="3">
    <source>
        <dbReference type="ARBA" id="ARBA00022723"/>
    </source>
</evidence>
<organism evidence="8 9">
    <name type="scientific">Aromatoleum toluolicum</name>
    <dbReference type="NCBI Taxonomy" id="90060"/>
    <lineage>
        <taxon>Bacteria</taxon>
        <taxon>Pseudomonadati</taxon>
        <taxon>Pseudomonadota</taxon>
        <taxon>Betaproteobacteria</taxon>
        <taxon>Rhodocyclales</taxon>
        <taxon>Rhodocyclaceae</taxon>
        <taxon>Aromatoleum</taxon>
    </lineage>
</organism>
<dbReference type="Proteomes" id="UP000634522">
    <property type="component" value="Unassembled WGS sequence"/>
</dbReference>
<evidence type="ECO:0000259" key="7">
    <source>
        <dbReference type="Pfam" id="PF09459"/>
    </source>
</evidence>
<dbReference type="EMBL" id="WTVS01000049">
    <property type="protein sequence ID" value="NMF99620.1"/>
    <property type="molecule type" value="Genomic_DNA"/>
</dbReference>
<sequence length="297" mass="32395">MKLLASLLLLLPFAVQSQTPAPQVIAVANLATAPKVDGELGEWGGSGWIKVPVKPALEREERAKYGLDPAGERNVAGSLTVELKAGVAAGRFYLAVRYPDDAADTVHKEWSWRGDKYQRENQLEDMFAVRFHLAGDFDRTMLSTKEYKVDVWLWSAARTNAGGIAEDMTHHVTTKLQESAAEYQVKDGPVIYITKRRDEGVAPYEMLPRPKENKGERLASFAAANASGSVADVAAKGVWKAGRWSLEFSRALDSGHADDVALKPGARITGQIAVFNKASAEHKSVSEPLVFDFGAVK</sequence>
<reference evidence="8 9" key="1">
    <citation type="submission" date="2019-12" db="EMBL/GenBank/DDBJ databases">
        <title>Comparative genomics gives insights into the taxonomy of the Azoarcus-Aromatoleum group and reveals separate origins of nif in the plant-associated Azoarcus and non-plant-associated Aromatoleum sub-groups.</title>
        <authorList>
            <person name="Lafos M."/>
            <person name="Maluk M."/>
            <person name="Batista M."/>
            <person name="Junghare M."/>
            <person name="Carmona M."/>
            <person name="Faoro H."/>
            <person name="Cruz L.M."/>
            <person name="Battistoni F."/>
            <person name="De Souza E."/>
            <person name="Pedrosa F."/>
            <person name="Chen W.-M."/>
            <person name="Poole P.S."/>
            <person name="Dixon R.A."/>
            <person name="James E.K."/>
        </authorList>
    </citation>
    <scope>NUCLEOTIDE SEQUENCE [LARGE SCALE GENOMIC DNA]</scope>
    <source>
        <strain evidence="8 9">T</strain>
    </source>
</reference>
<keyword evidence="4" id="KW-0249">Electron transport</keyword>
<gene>
    <name evidence="8" type="ORF">GPA27_19775</name>
</gene>
<evidence type="ECO:0000256" key="4">
    <source>
        <dbReference type="ARBA" id="ARBA00022982"/>
    </source>
</evidence>
<keyword evidence="9" id="KW-1185">Reference proteome</keyword>
<dbReference type="Pfam" id="PF09459">
    <property type="entry name" value="EB_dh"/>
    <property type="match status" value="1"/>
</dbReference>
<dbReference type="Gene3D" id="2.60.40.1190">
    <property type="match status" value="1"/>
</dbReference>
<keyword evidence="3" id="KW-0479">Metal-binding</keyword>
<evidence type="ECO:0000313" key="8">
    <source>
        <dbReference type="EMBL" id="NMF99620.1"/>
    </source>
</evidence>
<evidence type="ECO:0000313" key="9">
    <source>
        <dbReference type="Proteomes" id="UP000634522"/>
    </source>
</evidence>
<feature type="signal peptide" evidence="6">
    <location>
        <begin position="1"/>
        <end position="17"/>
    </location>
</feature>
<accession>A0ABX1NKN9</accession>
<dbReference type="RefSeq" id="WP_169142218.1">
    <property type="nucleotide sequence ID" value="NZ_WTVS01000049.1"/>
</dbReference>
<evidence type="ECO:0000256" key="2">
    <source>
        <dbReference type="ARBA" id="ARBA00022617"/>
    </source>
</evidence>
<keyword evidence="2" id="KW-0349">Heme</keyword>
<name>A0ABX1NKN9_9RHOO</name>
<keyword evidence="1" id="KW-0813">Transport</keyword>
<evidence type="ECO:0000256" key="1">
    <source>
        <dbReference type="ARBA" id="ARBA00022448"/>
    </source>
</evidence>
<evidence type="ECO:0000256" key="6">
    <source>
        <dbReference type="SAM" id="SignalP"/>
    </source>
</evidence>
<keyword evidence="6" id="KW-0732">Signal</keyword>
<protein>
    <recommendedName>
        <fullName evidence="7">Cytochrome c-552/DMSO reductase-like haem-binding domain-containing protein</fullName>
    </recommendedName>
</protein>
<dbReference type="InterPro" id="IPR019020">
    <property type="entry name" value="Cyt-c552/DMSO_Rdtase_haem-bd"/>
</dbReference>
<comment type="caution">
    <text evidence="8">The sequence shown here is derived from an EMBL/GenBank/DDBJ whole genome shotgun (WGS) entry which is preliminary data.</text>
</comment>
<feature type="chain" id="PRO_5046089732" description="Cytochrome c-552/DMSO reductase-like haem-binding domain-containing protein" evidence="6">
    <location>
        <begin position="18"/>
        <end position="297"/>
    </location>
</feature>
<keyword evidence="5" id="KW-0408">Iron</keyword>